<gene>
    <name evidence="2" type="ORF">BH720_01305</name>
</gene>
<dbReference type="InterPro" id="IPR013783">
    <property type="entry name" value="Ig-like_fold"/>
</dbReference>
<sequence length="253" mass="27020">MSTAKLIQPLASIAFLLAGSLSYAQPAAAMFNGNFTQGLNGWQTSGDVSVQPGQPWGSSSPFSALLTTASARGWDDYPAPAGSYNFSGFDPTWIDFGPASMEDFLGIPRGSLPENSTHGSAFKQEITVQAGDILEFDWNFLTNERTPDYLDYAFVWLDGYRELANTSASFLPSATPFGRETGFQTFSHTFTQAGTYTLALGVVDRIDLDVSSGLLISNVRVTSSVSVPNSTPQLGLTLLGLGGLAAIFRKARS</sequence>
<evidence type="ECO:0008006" key="3">
    <source>
        <dbReference type="Google" id="ProtNLM"/>
    </source>
</evidence>
<dbReference type="STRING" id="1781255.BH720_01305"/>
<feature type="signal peptide" evidence="1">
    <location>
        <begin position="1"/>
        <end position="24"/>
    </location>
</feature>
<protein>
    <recommendedName>
        <fullName evidence="3">PEP-CTERM sorting domain-containing protein</fullName>
    </recommendedName>
</protein>
<comment type="caution">
    <text evidence="2">The sequence shown here is derived from an EMBL/GenBank/DDBJ whole genome shotgun (WGS) entry which is preliminary data.</text>
</comment>
<reference evidence="2" key="1">
    <citation type="submission" date="2016-09" db="EMBL/GenBank/DDBJ databases">
        <title>Draft genome of thermotolerant cyanobacterium Desertifilum sp. strain IPPAS B-1220.</title>
        <authorList>
            <person name="Sinetova M.A."/>
            <person name="Bolakhan K."/>
            <person name="Zayadan B.K."/>
            <person name="Mironov K.S."/>
            <person name="Ustinova V."/>
            <person name="Kupriyanova E.V."/>
            <person name="Sidorov R.A."/>
            <person name="Skrypnik A.N."/>
            <person name="Gogoleva N.E."/>
            <person name="Gogolev Y.V."/>
            <person name="Los D.A."/>
        </authorList>
    </citation>
    <scope>NUCLEOTIDE SEQUENCE [LARGE SCALE GENOMIC DNA]</scope>
    <source>
        <strain evidence="2">IPPAS B-1220</strain>
    </source>
</reference>
<keyword evidence="1" id="KW-0732">Signal</keyword>
<proteinExistence type="predicted"/>
<dbReference type="Gene3D" id="2.60.40.10">
    <property type="entry name" value="Immunoglobulins"/>
    <property type="match status" value="1"/>
</dbReference>
<dbReference type="EMBL" id="MJGC01000016">
    <property type="protein sequence ID" value="OEJ77094.1"/>
    <property type="molecule type" value="Genomic_DNA"/>
</dbReference>
<organism evidence="2">
    <name type="scientific">Desertifilum tharense IPPAS B-1220</name>
    <dbReference type="NCBI Taxonomy" id="1781255"/>
    <lineage>
        <taxon>Bacteria</taxon>
        <taxon>Bacillati</taxon>
        <taxon>Cyanobacteriota</taxon>
        <taxon>Cyanophyceae</taxon>
        <taxon>Desertifilales</taxon>
        <taxon>Desertifilaceae</taxon>
        <taxon>Desertifilum</taxon>
    </lineage>
</organism>
<dbReference type="OrthoDB" id="7052168at2"/>
<feature type="chain" id="PRO_5009184438" description="PEP-CTERM sorting domain-containing protein" evidence="1">
    <location>
        <begin position="25"/>
        <end position="253"/>
    </location>
</feature>
<dbReference type="RefSeq" id="WP_069965334.1">
    <property type="nucleotide sequence ID" value="NZ_CM124774.1"/>
</dbReference>
<evidence type="ECO:0000256" key="1">
    <source>
        <dbReference type="SAM" id="SignalP"/>
    </source>
</evidence>
<accession>A0A1E5QR61</accession>
<name>A0A1E5QR61_9CYAN</name>
<dbReference type="AlphaFoldDB" id="A0A1E5QR61"/>
<evidence type="ECO:0000313" key="2">
    <source>
        <dbReference type="EMBL" id="OEJ77094.1"/>
    </source>
</evidence>